<reference evidence="2" key="1">
    <citation type="submission" date="2020-10" db="EMBL/GenBank/DDBJ databases">
        <title>Taxonomic study of unclassified bacteria belonging to the class Ktedonobacteria.</title>
        <authorList>
            <person name="Yabe S."/>
            <person name="Wang C.M."/>
            <person name="Zheng Y."/>
            <person name="Sakai Y."/>
            <person name="Cavaletti L."/>
            <person name="Monciardini P."/>
            <person name="Donadio S."/>
        </authorList>
    </citation>
    <scope>NUCLEOTIDE SEQUENCE</scope>
    <source>
        <strain evidence="2">ID150040</strain>
    </source>
</reference>
<evidence type="ECO:0000313" key="2">
    <source>
        <dbReference type="EMBL" id="GHO96319.1"/>
    </source>
</evidence>
<proteinExistence type="predicted"/>
<dbReference type="Proteomes" id="UP000597444">
    <property type="component" value="Unassembled WGS sequence"/>
</dbReference>
<dbReference type="Pfam" id="PF18731">
    <property type="entry name" value="HEPN_Swt1"/>
    <property type="match status" value="1"/>
</dbReference>
<dbReference type="EMBL" id="BNJK01000001">
    <property type="protein sequence ID" value="GHO96319.1"/>
    <property type="molecule type" value="Genomic_DNA"/>
</dbReference>
<dbReference type="PANTHER" id="PTHR34301">
    <property type="entry name" value="DNA-BINDING PROTEIN-RELATED"/>
    <property type="match status" value="1"/>
</dbReference>
<dbReference type="AlphaFoldDB" id="A0A8J3IQX7"/>
<evidence type="ECO:0000259" key="1">
    <source>
        <dbReference type="Pfam" id="PF18731"/>
    </source>
</evidence>
<dbReference type="InterPro" id="IPR041650">
    <property type="entry name" value="HEPN_Swt1"/>
</dbReference>
<gene>
    <name evidence="2" type="ORF">KSF_063670</name>
</gene>
<name>A0A8J3IQX7_9CHLR</name>
<feature type="domain" description="Swt1-like HEPN" evidence="1">
    <location>
        <begin position="389"/>
        <end position="516"/>
    </location>
</feature>
<protein>
    <recommendedName>
        <fullName evidence="1">Swt1-like HEPN domain-containing protein</fullName>
    </recommendedName>
</protein>
<accession>A0A8J3IQX7</accession>
<organism evidence="2 3">
    <name type="scientific">Reticulibacter mediterranei</name>
    <dbReference type="NCBI Taxonomy" id="2778369"/>
    <lineage>
        <taxon>Bacteria</taxon>
        <taxon>Bacillati</taxon>
        <taxon>Chloroflexota</taxon>
        <taxon>Ktedonobacteria</taxon>
        <taxon>Ktedonobacterales</taxon>
        <taxon>Reticulibacteraceae</taxon>
        <taxon>Reticulibacter</taxon>
    </lineage>
</organism>
<keyword evidence="3" id="KW-1185">Reference proteome</keyword>
<dbReference type="InterPro" id="IPR027417">
    <property type="entry name" value="P-loop_NTPase"/>
</dbReference>
<evidence type="ECO:0000313" key="3">
    <source>
        <dbReference type="Proteomes" id="UP000597444"/>
    </source>
</evidence>
<dbReference type="Gene3D" id="3.40.50.300">
    <property type="entry name" value="P-loop containing nucleotide triphosphate hydrolases"/>
    <property type="match status" value="1"/>
</dbReference>
<comment type="caution">
    <text evidence="2">The sequence shown here is derived from an EMBL/GenBank/DDBJ whole genome shotgun (WGS) entry which is preliminary data.</text>
</comment>
<dbReference type="PANTHER" id="PTHR34301:SF8">
    <property type="entry name" value="ATPASE DOMAIN-CONTAINING PROTEIN"/>
    <property type="match status" value="1"/>
</dbReference>
<sequence length="525" mass="60770">MLEEEGKASMPLEFKNPFSGFTQIVTGPHFLGRRQDMIKIAGMLVSPEEDEPLSNIAVVGIHRIGKSSLVKHVLKTYEVDLFVKRRVPVWINLKNHRNSLAFFSHLIDAALKEINKAQYLDTASIERLIAYQPDAASFELLFPGNIKKFFTEVENAGIHLLFILEEFDYARVLFAKDEQGFESLRQLSQECGVNYITLSRRTVKHIELQTMAGSTLDSIFAKHYVTPFNDEDLQQYFGLFAQTPIQITSKMKQQILSYCGGHPYLLGMLGCELVAASYQEQQPAIEQILDRIQTSCDHYFDNVIQRLREDQNINSLFQVIFGPKIDITQKDINELRSYGLIKENAAQKSLLGTKLAPAYICFSESFQAYLDDLGREVKLFPLLGETELTLRTLIKKELQKVYKDLWLEDLKKRYPKDFQTYTNIQAKDQDKGKAGTSDNLLDYTYLGMIFDIIFEKYWPIFRPIFQKDLKNKTYWKQRADLIAEVRNPVMHIRIQNITADVRYRCEEYCQEILQAIEEHTALTEK</sequence>
<dbReference type="SUPFAM" id="SSF52540">
    <property type="entry name" value="P-loop containing nucleoside triphosphate hydrolases"/>
    <property type="match status" value="1"/>
</dbReference>